<organism evidence="1 2">
    <name type="scientific">Nocardiopsis composta</name>
    <dbReference type="NCBI Taxonomy" id="157465"/>
    <lineage>
        <taxon>Bacteria</taxon>
        <taxon>Bacillati</taxon>
        <taxon>Actinomycetota</taxon>
        <taxon>Actinomycetes</taxon>
        <taxon>Streptosporangiales</taxon>
        <taxon>Nocardiopsidaceae</taxon>
        <taxon>Nocardiopsis</taxon>
    </lineage>
</organism>
<evidence type="ECO:0000313" key="2">
    <source>
        <dbReference type="Proteomes" id="UP000572635"/>
    </source>
</evidence>
<protein>
    <submittedName>
        <fullName evidence="1">Uncharacterized protein</fullName>
    </submittedName>
</protein>
<dbReference type="AlphaFoldDB" id="A0A7W8VC49"/>
<sequence length="108" mass="11318">MTAAAGRVGGADAPPPLLREVRPELAAELEELLRGAGEERLARSVPGLRVHGRCRCGEAGCASLYTAPPPEGGYGPGHRNLVLPWEPGMLVLDVVDGRIAFLEVLPDG</sequence>
<keyword evidence="2" id="KW-1185">Reference proteome</keyword>
<dbReference type="RefSeq" id="WP_221331451.1">
    <property type="nucleotide sequence ID" value="NZ_BAAAJD010000049.1"/>
</dbReference>
<proteinExistence type="predicted"/>
<reference evidence="1 2" key="1">
    <citation type="submission" date="2020-08" db="EMBL/GenBank/DDBJ databases">
        <title>Sequencing the genomes of 1000 actinobacteria strains.</title>
        <authorList>
            <person name="Klenk H.-P."/>
        </authorList>
    </citation>
    <scope>NUCLEOTIDE SEQUENCE [LARGE SCALE GENOMIC DNA]</scope>
    <source>
        <strain evidence="1 2">DSM 44551</strain>
    </source>
</reference>
<evidence type="ECO:0000313" key="1">
    <source>
        <dbReference type="EMBL" id="MBB5430827.1"/>
    </source>
</evidence>
<comment type="caution">
    <text evidence="1">The sequence shown here is derived from an EMBL/GenBank/DDBJ whole genome shotgun (WGS) entry which is preliminary data.</text>
</comment>
<dbReference type="EMBL" id="JACHDB010000001">
    <property type="protein sequence ID" value="MBB5430827.1"/>
    <property type="molecule type" value="Genomic_DNA"/>
</dbReference>
<accession>A0A7W8VC49</accession>
<dbReference type="Proteomes" id="UP000572635">
    <property type="component" value="Unassembled WGS sequence"/>
</dbReference>
<gene>
    <name evidence="1" type="ORF">HDA36_000911</name>
</gene>
<name>A0A7W8VC49_9ACTN</name>